<keyword evidence="6 7" id="KW-0472">Membrane</keyword>
<feature type="transmembrane region" description="Helical" evidence="7">
    <location>
        <begin position="98"/>
        <end position="121"/>
    </location>
</feature>
<feature type="transmembrane region" description="Helical" evidence="7">
    <location>
        <begin position="133"/>
        <end position="157"/>
    </location>
</feature>
<keyword evidence="4 7" id="KW-0812">Transmembrane</keyword>
<evidence type="ECO:0000259" key="8">
    <source>
        <dbReference type="PROSITE" id="PS50928"/>
    </source>
</evidence>
<dbReference type="PROSITE" id="PS50928">
    <property type="entry name" value="ABC_TM1"/>
    <property type="match status" value="1"/>
</dbReference>
<comment type="similarity">
    <text evidence="7">Belongs to the binding-protein-dependent transport system permease family.</text>
</comment>
<feature type="transmembrane region" description="Helical" evidence="7">
    <location>
        <begin position="266"/>
        <end position="287"/>
    </location>
</feature>
<keyword evidence="3" id="KW-1003">Cell membrane</keyword>
<reference evidence="9" key="2">
    <citation type="journal article" date="2021" name="PeerJ">
        <title>Extensive microbial diversity within the chicken gut microbiome revealed by metagenomics and culture.</title>
        <authorList>
            <person name="Gilroy R."/>
            <person name="Ravi A."/>
            <person name="Getino M."/>
            <person name="Pursley I."/>
            <person name="Horton D.L."/>
            <person name="Alikhan N.F."/>
            <person name="Baker D."/>
            <person name="Gharbi K."/>
            <person name="Hall N."/>
            <person name="Watson M."/>
            <person name="Adriaenssens E.M."/>
            <person name="Foster-Nyarko E."/>
            <person name="Jarju S."/>
            <person name="Secka A."/>
            <person name="Antonio M."/>
            <person name="Oren A."/>
            <person name="Chaudhuri R.R."/>
            <person name="La Ragione R."/>
            <person name="Hildebrand F."/>
            <person name="Pallen M.J."/>
        </authorList>
    </citation>
    <scope>NUCLEOTIDE SEQUENCE</scope>
    <source>
        <strain evidence="9">ChiGjej1B1-22543</strain>
    </source>
</reference>
<evidence type="ECO:0000256" key="6">
    <source>
        <dbReference type="ARBA" id="ARBA00023136"/>
    </source>
</evidence>
<organism evidence="9 10">
    <name type="scientific">Candidatus Alloenteromonas pullicola</name>
    <dbReference type="NCBI Taxonomy" id="2840784"/>
    <lineage>
        <taxon>Bacteria</taxon>
        <taxon>Bacillati</taxon>
        <taxon>Bacillota</taxon>
        <taxon>Bacillota incertae sedis</taxon>
        <taxon>Candidatus Alloenteromonas</taxon>
    </lineage>
</organism>
<evidence type="ECO:0000313" key="9">
    <source>
        <dbReference type="EMBL" id="HIU45199.1"/>
    </source>
</evidence>
<proteinExistence type="inferred from homology"/>
<keyword evidence="2 7" id="KW-0813">Transport</keyword>
<name>A0A9D1S2C8_9FIRM</name>
<dbReference type="Proteomes" id="UP000824070">
    <property type="component" value="Unassembled WGS sequence"/>
</dbReference>
<gene>
    <name evidence="9" type="ORF">IAC52_02750</name>
</gene>
<dbReference type="GO" id="GO:0055085">
    <property type="term" value="P:transmembrane transport"/>
    <property type="evidence" value="ECO:0007669"/>
    <property type="project" value="InterPro"/>
</dbReference>
<dbReference type="Pfam" id="PF00528">
    <property type="entry name" value="BPD_transp_1"/>
    <property type="match status" value="1"/>
</dbReference>
<reference evidence="9" key="1">
    <citation type="submission" date="2020-10" db="EMBL/GenBank/DDBJ databases">
        <authorList>
            <person name="Gilroy R."/>
        </authorList>
    </citation>
    <scope>NUCLEOTIDE SEQUENCE</scope>
    <source>
        <strain evidence="9">ChiGjej1B1-22543</strain>
    </source>
</reference>
<keyword evidence="5 7" id="KW-1133">Transmembrane helix</keyword>
<feature type="transmembrane region" description="Helical" evidence="7">
    <location>
        <begin position="208"/>
        <end position="233"/>
    </location>
</feature>
<comment type="caution">
    <text evidence="9">The sequence shown here is derived from an EMBL/GenBank/DDBJ whole genome shotgun (WGS) entry which is preliminary data.</text>
</comment>
<dbReference type="CDD" id="cd06261">
    <property type="entry name" value="TM_PBP2"/>
    <property type="match status" value="1"/>
</dbReference>
<evidence type="ECO:0000313" key="10">
    <source>
        <dbReference type="Proteomes" id="UP000824070"/>
    </source>
</evidence>
<evidence type="ECO:0000256" key="5">
    <source>
        <dbReference type="ARBA" id="ARBA00022989"/>
    </source>
</evidence>
<feature type="transmembrane region" description="Helical" evidence="7">
    <location>
        <begin position="26"/>
        <end position="47"/>
    </location>
</feature>
<sequence>MEPTYGKIASAKIHRKPNLGKIGKKALIVLGLAVLCFIFLFPIVWMVDNSFKDGDTISAQLGSIMTFLPPSFDISTWFVSYEKLFNSFDGFGRSILNSIIYCGVTILGVLLINSFAGYALARFKFPGNKAMTTIILILMIVPIETSVVPTYIILYYLGLLEEPMSVLGYLLPGFGSLFYTYMFRQYFLGMPIEIEEAARIDGCSRIGVFFKMILPLSKPVFATVAIFTFMGQWNEYIFAQLMFPNPAMQPLQVFLQLVNTNTPKDLGMIMASLTFSTIPIALVYIFAQKYIIEGVSFTGLK</sequence>
<dbReference type="EMBL" id="DVMV01000018">
    <property type="protein sequence ID" value="HIU45199.1"/>
    <property type="molecule type" value="Genomic_DNA"/>
</dbReference>
<dbReference type="PANTHER" id="PTHR43744:SF12">
    <property type="entry name" value="ABC TRANSPORTER PERMEASE PROTEIN MG189-RELATED"/>
    <property type="match status" value="1"/>
</dbReference>
<dbReference type="SUPFAM" id="SSF161098">
    <property type="entry name" value="MetI-like"/>
    <property type="match status" value="1"/>
</dbReference>
<comment type="subcellular location">
    <subcellularLocation>
        <location evidence="1 7">Cell membrane</location>
        <topology evidence="1 7">Multi-pass membrane protein</topology>
    </subcellularLocation>
</comment>
<dbReference type="PANTHER" id="PTHR43744">
    <property type="entry name" value="ABC TRANSPORTER PERMEASE PROTEIN MG189-RELATED-RELATED"/>
    <property type="match status" value="1"/>
</dbReference>
<dbReference type="AlphaFoldDB" id="A0A9D1S2C8"/>
<evidence type="ECO:0000256" key="1">
    <source>
        <dbReference type="ARBA" id="ARBA00004651"/>
    </source>
</evidence>
<protein>
    <submittedName>
        <fullName evidence="9">Carbohydrate ABC transporter permease</fullName>
    </submittedName>
</protein>
<feature type="domain" description="ABC transmembrane type-1" evidence="8">
    <location>
        <begin position="95"/>
        <end position="287"/>
    </location>
</feature>
<dbReference type="InterPro" id="IPR035906">
    <property type="entry name" value="MetI-like_sf"/>
</dbReference>
<evidence type="ECO:0000256" key="7">
    <source>
        <dbReference type="RuleBase" id="RU363032"/>
    </source>
</evidence>
<feature type="transmembrane region" description="Helical" evidence="7">
    <location>
        <begin position="169"/>
        <end position="187"/>
    </location>
</feature>
<dbReference type="Gene3D" id="1.10.3720.10">
    <property type="entry name" value="MetI-like"/>
    <property type="match status" value="1"/>
</dbReference>
<evidence type="ECO:0000256" key="3">
    <source>
        <dbReference type="ARBA" id="ARBA00022475"/>
    </source>
</evidence>
<evidence type="ECO:0000256" key="2">
    <source>
        <dbReference type="ARBA" id="ARBA00022448"/>
    </source>
</evidence>
<dbReference type="InterPro" id="IPR000515">
    <property type="entry name" value="MetI-like"/>
</dbReference>
<evidence type="ECO:0000256" key="4">
    <source>
        <dbReference type="ARBA" id="ARBA00022692"/>
    </source>
</evidence>
<accession>A0A9D1S2C8</accession>
<dbReference type="GO" id="GO:0005886">
    <property type="term" value="C:plasma membrane"/>
    <property type="evidence" value="ECO:0007669"/>
    <property type="project" value="UniProtKB-SubCell"/>
</dbReference>